<keyword evidence="2" id="KW-0808">Transferase</keyword>
<feature type="domain" description="Reverse transcriptase" evidence="10">
    <location>
        <begin position="333"/>
        <end position="512"/>
    </location>
</feature>
<keyword evidence="7" id="KW-0378">Hydrolase</keyword>
<reference evidence="11 12" key="1">
    <citation type="submission" date="2015-02" db="EMBL/GenBank/DDBJ databases">
        <authorList>
            <person name="Chooi Y.-H."/>
        </authorList>
    </citation>
    <scope>NUCLEOTIDE SEQUENCE [LARGE SCALE GENOMIC DNA]</scope>
    <source>
        <strain evidence="11">E3</strain>
    </source>
</reference>
<evidence type="ECO:0000256" key="6">
    <source>
        <dbReference type="ARBA" id="ARBA00022759"/>
    </source>
</evidence>
<protein>
    <recommendedName>
        <fullName evidence="10">Reverse transcriptase domain-containing protein</fullName>
    </recommendedName>
</protein>
<evidence type="ECO:0000256" key="4">
    <source>
        <dbReference type="ARBA" id="ARBA00022722"/>
    </source>
</evidence>
<evidence type="ECO:0000313" key="12">
    <source>
        <dbReference type="Proteomes" id="UP000039324"/>
    </source>
</evidence>
<evidence type="ECO:0000256" key="5">
    <source>
        <dbReference type="ARBA" id="ARBA00022750"/>
    </source>
</evidence>
<keyword evidence="5" id="KW-0064">Aspartyl protease</keyword>
<evidence type="ECO:0000256" key="8">
    <source>
        <dbReference type="ARBA" id="ARBA00022918"/>
    </source>
</evidence>
<dbReference type="Proteomes" id="UP000039324">
    <property type="component" value="Unassembled WGS sequence"/>
</dbReference>
<dbReference type="CDD" id="cd09274">
    <property type="entry name" value="RNase_HI_RT_Ty3"/>
    <property type="match status" value="1"/>
</dbReference>
<evidence type="ECO:0000259" key="10">
    <source>
        <dbReference type="PROSITE" id="PS50878"/>
    </source>
</evidence>
<dbReference type="Pfam" id="PF00078">
    <property type="entry name" value="RVT_1"/>
    <property type="match status" value="1"/>
</dbReference>
<dbReference type="InterPro" id="IPR043128">
    <property type="entry name" value="Rev_trsase/Diguanyl_cyclase"/>
</dbReference>
<dbReference type="InterPro" id="IPR041373">
    <property type="entry name" value="RT_RNaseH"/>
</dbReference>
<sequence>MTGTTDGKRDFKCWHCSGPHKMSMCPEKPTRERRNELARHHRPAGGHHPDGRRPIKVAKTRAYTGIQHVTQQVEIEGRRIPYVLDSGCDGGNLIPEHVANELKGATFEVIEPREIASADDQVIAVSTRIVTVPVTKLETKAGNLTLYHVAYYVCDAIPVILFGDTLLSMIGISPRQQLEDMIASGTTEFDARLSGCAMFDVESFDAVSEIVARMATLSGDTYQAPHVHDAAEPTSSDVDLGPINVQEIEASLTRLIHQARLNGMSRQGVARLRLILRRHVNEFRTQLGQDGPVNIEPMITKLQPDATPYRCRPRSYNPKQKEFLDEMIKMLLENNLIYLNMNSRWASPVLVVKKPNGKGYRLCVDLRQVNSRTVPTAWPMPNIEAASRKLAGMTCFFTIDAHKGFWLMPIAKECQEIFSFMTDDGVYTPTRSIQGATNSALQFQARIGKIFDDMKDHLLIWIDDLLGFAKTEDILLHQLARVLERARERNLKFNPDKCVLFARELKWCGRIYSRDGIRHDPERIEALTSMPRPNTFKELQQFIWAANWMRTSVPGYAYIIAPLQELTDKANEEMKRIQSSSPSSIRLHDLGWTDRHSKAFEDIRFALIQHVQLAYPKSDHQTCLFTDASDLAWAPVITQIPREDIDLPVHEQRHEPLAFYGKRFSGAELRWSTPEKEAAAIIKATERGDFLLQTSREFLMFCDHRNLTFIFANDAEMKKHTAQKIERWALHLQGFDYRTKEISGTANVWADLLSRWGAGRIALTCRATRILQMDDLRVTPMTHPDFQWPTETEIRESQRLLSREEKICRTTYPLRPAAHACST</sequence>
<dbReference type="Gene3D" id="3.30.70.270">
    <property type="match status" value="2"/>
</dbReference>
<dbReference type="PANTHER" id="PTHR33064:SF37">
    <property type="entry name" value="RIBONUCLEASE H"/>
    <property type="match status" value="1"/>
</dbReference>
<name>A0A0G4J790_PLABS</name>
<evidence type="ECO:0000313" key="11">
    <source>
        <dbReference type="EMBL" id="CEP03106.1"/>
    </source>
</evidence>
<dbReference type="PANTHER" id="PTHR33064">
    <property type="entry name" value="POL PROTEIN"/>
    <property type="match status" value="1"/>
</dbReference>
<keyword evidence="8" id="KW-0695">RNA-directed DNA polymerase</keyword>
<feature type="compositionally biased region" description="Basic and acidic residues" evidence="9">
    <location>
        <begin position="28"/>
        <end position="38"/>
    </location>
</feature>
<proteinExistence type="predicted"/>
<dbReference type="GO" id="GO:0004190">
    <property type="term" value="F:aspartic-type endopeptidase activity"/>
    <property type="evidence" value="ECO:0007669"/>
    <property type="project" value="UniProtKB-KW"/>
</dbReference>
<dbReference type="OrthoDB" id="420169at2759"/>
<dbReference type="GO" id="GO:0004519">
    <property type="term" value="F:endonuclease activity"/>
    <property type="evidence" value="ECO:0007669"/>
    <property type="project" value="UniProtKB-KW"/>
</dbReference>
<dbReference type="PROSITE" id="PS50878">
    <property type="entry name" value="RT_POL"/>
    <property type="match status" value="1"/>
</dbReference>
<evidence type="ECO:0000256" key="7">
    <source>
        <dbReference type="ARBA" id="ARBA00022801"/>
    </source>
</evidence>
<gene>
    <name evidence="11" type="ORF">PBRA_009324</name>
</gene>
<evidence type="ECO:0000256" key="1">
    <source>
        <dbReference type="ARBA" id="ARBA00022670"/>
    </source>
</evidence>
<dbReference type="InterPro" id="IPR043502">
    <property type="entry name" value="DNA/RNA_pol_sf"/>
</dbReference>
<dbReference type="Pfam" id="PF17917">
    <property type="entry name" value="RT_RNaseH"/>
    <property type="match status" value="1"/>
</dbReference>
<dbReference type="GO" id="GO:0003964">
    <property type="term" value="F:RNA-directed DNA polymerase activity"/>
    <property type="evidence" value="ECO:0007669"/>
    <property type="project" value="UniProtKB-KW"/>
</dbReference>
<feature type="region of interest" description="Disordered" evidence="9">
    <location>
        <begin position="24"/>
        <end position="53"/>
    </location>
</feature>
<keyword evidence="1" id="KW-0645">Protease</keyword>
<organism evidence="11 12">
    <name type="scientific">Plasmodiophora brassicae</name>
    <name type="common">Clubroot disease agent</name>
    <dbReference type="NCBI Taxonomy" id="37360"/>
    <lineage>
        <taxon>Eukaryota</taxon>
        <taxon>Sar</taxon>
        <taxon>Rhizaria</taxon>
        <taxon>Endomyxa</taxon>
        <taxon>Phytomyxea</taxon>
        <taxon>Plasmodiophorida</taxon>
        <taxon>Plasmodiophoridae</taxon>
        <taxon>Plasmodiophora</taxon>
    </lineage>
</organism>
<keyword evidence="12" id="KW-1185">Reference proteome</keyword>
<dbReference type="SUPFAM" id="SSF56672">
    <property type="entry name" value="DNA/RNA polymerases"/>
    <property type="match status" value="1"/>
</dbReference>
<evidence type="ECO:0000256" key="3">
    <source>
        <dbReference type="ARBA" id="ARBA00022695"/>
    </source>
</evidence>
<evidence type="ECO:0000256" key="9">
    <source>
        <dbReference type="SAM" id="MobiDB-lite"/>
    </source>
</evidence>
<dbReference type="OMA" id="TCRATRI"/>
<dbReference type="InterPro" id="IPR051320">
    <property type="entry name" value="Viral_Replic_Matur_Polypro"/>
</dbReference>
<accession>A0A0G4J790</accession>
<evidence type="ECO:0000256" key="2">
    <source>
        <dbReference type="ARBA" id="ARBA00022679"/>
    </source>
</evidence>
<dbReference type="InterPro" id="IPR000477">
    <property type="entry name" value="RT_dom"/>
</dbReference>
<keyword evidence="4" id="KW-0540">Nuclease</keyword>
<dbReference type="CDD" id="cd01647">
    <property type="entry name" value="RT_LTR"/>
    <property type="match status" value="1"/>
</dbReference>
<dbReference type="EMBL" id="CDSF01000141">
    <property type="protein sequence ID" value="CEP03106.1"/>
    <property type="molecule type" value="Genomic_DNA"/>
</dbReference>
<keyword evidence="3" id="KW-0548">Nucleotidyltransferase</keyword>
<dbReference type="AlphaFoldDB" id="A0A0G4J790"/>
<dbReference type="Gene3D" id="3.10.10.10">
    <property type="entry name" value="HIV Type 1 Reverse Transcriptase, subunit A, domain 1"/>
    <property type="match status" value="1"/>
</dbReference>
<dbReference type="STRING" id="37360.A0A0G4J790"/>
<keyword evidence="6" id="KW-0255">Endonuclease</keyword>
<dbReference type="GO" id="GO:0006508">
    <property type="term" value="P:proteolysis"/>
    <property type="evidence" value="ECO:0007669"/>
    <property type="project" value="UniProtKB-KW"/>
</dbReference>